<accession>A0A9P4WCM9</accession>
<dbReference type="Proteomes" id="UP000801428">
    <property type="component" value="Unassembled WGS sequence"/>
</dbReference>
<feature type="compositionally biased region" description="Acidic residues" evidence="1">
    <location>
        <begin position="99"/>
        <end position="113"/>
    </location>
</feature>
<dbReference type="EMBL" id="SWKU01000007">
    <property type="protein sequence ID" value="KAF3005038.1"/>
    <property type="molecule type" value="Genomic_DNA"/>
</dbReference>
<name>A0A9P4WCM9_CURKU</name>
<dbReference type="PANTHER" id="PTHR47843">
    <property type="entry name" value="BTB DOMAIN-CONTAINING PROTEIN-RELATED"/>
    <property type="match status" value="1"/>
</dbReference>
<keyword evidence="4" id="KW-1185">Reference proteome</keyword>
<feature type="region of interest" description="Disordered" evidence="1">
    <location>
        <begin position="89"/>
        <end position="118"/>
    </location>
</feature>
<proteinExistence type="predicted"/>
<evidence type="ECO:0000313" key="3">
    <source>
        <dbReference type="EMBL" id="KAF3005038.1"/>
    </source>
</evidence>
<protein>
    <recommendedName>
        <fullName evidence="2">BTB domain-containing protein</fullName>
    </recommendedName>
</protein>
<dbReference type="Gene3D" id="3.30.710.10">
    <property type="entry name" value="Potassium Channel Kv1.1, Chain A"/>
    <property type="match status" value="1"/>
</dbReference>
<dbReference type="AlphaFoldDB" id="A0A9P4WCM9"/>
<evidence type="ECO:0000313" key="4">
    <source>
        <dbReference type="Proteomes" id="UP000801428"/>
    </source>
</evidence>
<dbReference type="OrthoDB" id="3786410at2759"/>
<comment type="caution">
    <text evidence="3">The sequence shown here is derived from an EMBL/GenBank/DDBJ whole genome shotgun (WGS) entry which is preliminary data.</text>
</comment>
<reference evidence="3" key="1">
    <citation type="submission" date="2019-04" db="EMBL/GenBank/DDBJ databases">
        <title>Sequencing of skin fungus with MAO and IRED activity.</title>
        <authorList>
            <person name="Marsaioli A.J."/>
            <person name="Bonatto J.M.C."/>
            <person name="Reis Junior O."/>
        </authorList>
    </citation>
    <scope>NUCLEOTIDE SEQUENCE</scope>
    <source>
        <strain evidence="3">30M1</strain>
    </source>
</reference>
<dbReference type="PROSITE" id="PS50097">
    <property type="entry name" value="BTB"/>
    <property type="match status" value="1"/>
</dbReference>
<dbReference type="InterPro" id="IPR000210">
    <property type="entry name" value="BTB/POZ_dom"/>
</dbReference>
<dbReference type="PANTHER" id="PTHR47843:SF2">
    <property type="entry name" value="BTB DOMAIN-CONTAINING PROTEIN"/>
    <property type="match status" value="1"/>
</dbReference>
<evidence type="ECO:0000256" key="1">
    <source>
        <dbReference type="SAM" id="MobiDB-lite"/>
    </source>
</evidence>
<evidence type="ECO:0000259" key="2">
    <source>
        <dbReference type="PROSITE" id="PS50097"/>
    </source>
</evidence>
<sequence>MAYPSAPDHRSLQSSQYDFVESTCILVKVGTGPALKEFSVHESLIIARSVFIGRALQSEVIITPPNIEPEVFSLYLKFLYTGCLPITPQSTQGSGESERSEEDSEDFWEEESNDGGGDVQDQYLALSKLFVLAEQLMDERAKEAVLGSLHARCEELNYAVLPNYKSVCTIYYGTHLGTGARKWLTDFELKYPPDFIADVAECVLEKRVQPWVHEKLQGELEEYKEKVERLTEELHSK</sequence>
<feature type="domain" description="BTB" evidence="2">
    <location>
        <begin position="23"/>
        <end position="88"/>
    </location>
</feature>
<gene>
    <name evidence="3" type="ORF">E8E13_009186</name>
</gene>
<dbReference type="InterPro" id="IPR011333">
    <property type="entry name" value="SKP1/BTB/POZ_sf"/>
</dbReference>
<organism evidence="3 4">
    <name type="scientific">Curvularia kusanoi</name>
    <name type="common">Cochliobolus kusanoi</name>
    <dbReference type="NCBI Taxonomy" id="90978"/>
    <lineage>
        <taxon>Eukaryota</taxon>
        <taxon>Fungi</taxon>
        <taxon>Dikarya</taxon>
        <taxon>Ascomycota</taxon>
        <taxon>Pezizomycotina</taxon>
        <taxon>Dothideomycetes</taxon>
        <taxon>Pleosporomycetidae</taxon>
        <taxon>Pleosporales</taxon>
        <taxon>Pleosporineae</taxon>
        <taxon>Pleosporaceae</taxon>
        <taxon>Curvularia</taxon>
    </lineage>
</organism>
<dbReference type="SUPFAM" id="SSF54695">
    <property type="entry name" value="POZ domain"/>
    <property type="match status" value="1"/>
</dbReference>